<name>A0A2H1VZG1_SPOFR</name>
<organism evidence="1">
    <name type="scientific">Spodoptera frugiperda</name>
    <name type="common">Fall armyworm</name>
    <dbReference type="NCBI Taxonomy" id="7108"/>
    <lineage>
        <taxon>Eukaryota</taxon>
        <taxon>Metazoa</taxon>
        <taxon>Ecdysozoa</taxon>
        <taxon>Arthropoda</taxon>
        <taxon>Hexapoda</taxon>
        <taxon>Insecta</taxon>
        <taxon>Pterygota</taxon>
        <taxon>Neoptera</taxon>
        <taxon>Endopterygota</taxon>
        <taxon>Lepidoptera</taxon>
        <taxon>Glossata</taxon>
        <taxon>Ditrysia</taxon>
        <taxon>Noctuoidea</taxon>
        <taxon>Noctuidae</taxon>
        <taxon>Amphipyrinae</taxon>
        <taxon>Spodoptera</taxon>
    </lineage>
</organism>
<protein>
    <submittedName>
        <fullName evidence="1">SFRICE_036808</fullName>
    </submittedName>
</protein>
<dbReference type="AlphaFoldDB" id="A0A2H1VZG1"/>
<gene>
    <name evidence="1" type="ORF">SFRICE_036808</name>
</gene>
<proteinExistence type="predicted"/>
<evidence type="ECO:0000313" key="1">
    <source>
        <dbReference type="EMBL" id="SOQ45952.1"/>
    </source>
</evidence>
<dbReference type="EMBL" id="ODYU01005269">
    <property type="protein sequence ID" value="SOQ45952.1"/>
    <property type="molecule type" value="Genomic_DNA"/>
</dbReference>
<accession>A0A2H1VZG1</accession>
<reference evidence="1" key="1">
    <citation type="submission" date="2016-07" db="EMBL/GenBank/DDBJ databases">
        <authorList>
            <person name="Bretaudeau A."/>
        </authorList>
    </citation>
    <scope>NUCLEOTIDE SEQUENCE</scope>
    <source>
        <strain evidence="1">Rice</strain>
        <tissue evidence="1">Whole body</tissue>
    </source>
</reference>
<sequence length="130" mass="14099">MFRSAYQVGGEFEAIGGKLTSPALGEAKESVRLLLTKNHPVPTPAFRTGAPLAVPMMWIFVPAEVCGRSLLITSLQRRGVVSHFEHHSSISLSTVNRGPVFGFRSSLSTETNNLFGLFVTVIKGACHCRN</sequence>